<dbReference type="PANTHER" id="PTHR23508:SF10">
    <property type="entry name" value="CARBOXYLIC ACID TRANSPORTER PROTEIN HOMOLOG"/>
    <property type="match status" value="1"/>
</dbReference>
<dbReference type="SUPFAM" id="SSF103473">
    <property type="entry name" value="MFS general substrate transporter"/>
    <property type="match status" value="1"/>
</dbReference>
<feature type="transmembrane region" description="Helical" evidence="6">
    <location>
        <begin position="21"/>
        <end position="39"/>
    </location>
</feature>
<evidence type="ECO:0000256" key="2">
    <source>
        <dbReference type="ARBA" id="ARBA00022448"/>
    </source>
</evidence>
<proteinExistence type="predicted"/>
<feature type="transmembrane region" description="Helical" evidence="6">
    <location>
        <begin position="181"/>
        <end position="199"/>
    </location>
</feature>
<dbReference type="InterPro" id="IPR011701">
    <property type="entry name" value="MFS"/>
</dbReference>
<dbReference type="PROSITE" id="PS00217">
    <property type="entry name" value="SUGAR_TRANSPORT_2"/>
    <property type="match status" value="1"/>
</dbReference>
<dbReference type="GO" id="GO:0046943">
    <property type="term" value="F:carboxylic acid transmembrane transporter activity"/>
    <property type="evidence" value="ECO:0007669"/>
    <property type="project" value="TreeGrafter"/>
</dbReference>
<protein>
    <submittedName>
        <fullName evidence="8">Major facilitator superfamily MFS_1</fullName>
    </submittedName>
</protein>
<dbReference type="OrthoDB" id="9787026at2"/>
<keyword evidence="9" id="KW-1185">Reference proteome</keyword>
<dbReference type="Pfam" id="PF07690">
    <property type="entry name" value="MFS_1"/>
    <property type="match status" value="1"/>
</dbReference>
<evidence type="ECO:0000256" key="6">
    <source>
        <dbReference type="SAM" id="Phobius"/>
    </source>
</evidence>
<dbReference type="GO" id="GO:0005886">
    <property type="term" value="C:plasma membrane"/>
    <property type="evidence" value="ECO:0007669"/>
    <property type="project" value="UniProtKB-SubCell"/>
</dbReference>
<comment type="subcellular location">
    <subcellularLocation>
        <location evidence="1">Cell membrane</location>
        <topology evidence="1">Multi-pass membrane protein</topology>
    </subcellularLocation>
</comment>
<keyword evidence="2" id="KW-0813">Transport</keyword>
<accession>D7CIV1</accession>
<dbReference type="PANTHER" id="PTHR23508">
    <property type="entry name" value="CARBOXYLIC ACID TRANSPORTER PROTEIN HOMOLOG"/>
    <property type="match status" value="1"/>
</dbReference>
<dbReference type="InterPro" id="IPR020846">
    <property type="entry name" value="MFS_dom"/>
</dbReference>
<dbReference type="KEGG" id="slp:Slip_2082"/>
<feature type="transmembrane region" description="Helical" evidence="6">
    <location>
        <begin position="271"/>
        <end position="292"/>
    </location>
</feature>
<evidence type="ECO:0000259" key="7">
    <source>
        <dbReference type="PROSITE" id="PS50850"/>
    </source>
</evidence>
<evidence type="ECO:0000256" key="5">
    <source>
        <dbReference type="ARBA" id="ARBA00023136"/>
    </source>
</evidence>
<dbReference type="RefSeq" id="WP_013176231.1">
    <property type="nucleotide sequence ID" value="NC_014220.1"/>
</dbReference>
<organism evidence="8 9">
    <name type="scientific">Syntrophothermus lipocalidus (strain DSM 12680 / TGB-C1)</name>
    <dbReference type="NCBI Taxonomy" id="643648"/>
    <lineage>
        <taxon>Bacteria</taxon>
        <taxon>Bacillati</taxon>
        <taxon>Bacillota</taxon>
        <taxon>Clostridia</taxon>
        <taxon>Eubacteriales</taxon>
        <taxon>Syntrophomonadaceae</taxon>
        <taxon>Syntrophothermus</taxon>
    </lineage>
</organism>
<feature type="transmembrane region" description="Helical" evidence="6">
    <location>
        <begin position="92"/>
        <end position="110"/>
    </location>
</feature>
<feature type="transmembrane region" description="Helical" evidence="6">
    <location>
        <begin position="389"/>
        <end position="407"/>
    </location>
</feature>
<reference evidence="8 9" key="2">
    <citation type="journal article" date="2010" name="Stand. Genomic Sci.">
        <title>Complete genome sequence of Syntrophothermus lipocalidus type strain (TGB-C1).</title>
        <authorList>
            <person name="Djao O.D."/>
            <person name="Zhang X."/>
            <person name="Lucas S."/>
            <person name="Lapidus A."/>
            <person name="Del Rio T.G."/>
            <person name="Nolan M."/>
            <person name="Tice H."/>
            <person name="Cheng J.F."/>
            <person name="Han C."/>
            <person name="Tapia R."/>
            <person name="Goodwin L."/>
            <person name="Pitluck S."/>
            <person name="Liolios K."/>
            <person name="Ivanova N."/>
            <person name="Mavromatis K."/>
            <person name="Mikhailova N."/>
            <person name="Ovchinnikova G."/>
            <person name="Pati A."/>
            <person name="Brambilla E."/>
            <person name="Chen A."/>
            <person name="Palaniappan K."/>
            <person name="Land M."/>
            <person name="Hauser L."/>
            <person name="Chang Y.J."/>
            <person name="Jeffries C.D."/>
            <person name="Rohde M."/>
            <person name="Sikorski J."/>
            <person name="Spring S."/>
            <person name="Goker M."/>
            <person name="Detter J.C."/>
            <person name="Woyke T."/>
            <person name="Bristow J."/>
            <person name="Eisen J.A."/>
            <person name="Markowitz V."/>
            <person name="Hugenholtz P."/>
            <person name="Kyrpides N.C."/>
            <person name="Klenk H.P."/>
        </authorList>
    </citation>
    <scope>NUCLEOTIDE SEQUENCE [LARGE SCALE GENOMIC DNA]</scope>
    <source>
        <strain evidence="9">DSM 12680 / TGB-C1</strain>
    </source>
</reference>
<dbReference type="Proteomes" id="UP000000378">
    <property type="component" value="Chromosome"/>
</dbReference>
<dbReference type="InterPro" id="IPR005829">
    <property type="entry name" value="Sugar_transporter_CS"/>
</dbReference>
<feature type="transmembrane region" description="Helical" evidence="6">
    <location>
        <begin position="59"/>
        <end position="80"/>
    </location>
</feature>
<evidence type="ECO:0000313" key="8">
    <source>
        <dbReference type="EMBL" id="ADI02829.1"/>
    </source>
</evidence>
<evidence type="ECO:0000256" key="4">
    <source>
        <dbReference type="ARBA" id="ARBA00022989"/>
    </source>
</evidence>
<feature type="transmembrane region" description="Helical" evidence="6">
    <location>
        <begin position="234"/>
        <end position="251"/>
    </location>
</feature>
<dbReference type="Gene3D" id="1.20.1250.20">
    <property type="entry name" value="MFS general substrate transporter like domains"/>
    <property type="match status" value="1"/>
</dbReference>
<sequence length="425" mass="46260">MEGAYGQRYIPIPDEHAPLKAIQVVVWIFAWIALILDVMDWQLVSVSATAMMADLKIPAASLGLVLGFPLLGAGIGGLLSGWLSDKFGRVNVMFYCLLWYSIFTVCFAFANSLGMMLFLRLMVGIGLGAQWGVGNTLVAEIMPARLRIMCSAVIQTGFAFGPMLAAQLAKVVIPSYGWRPLFYFGAIGVVIAILAKIVIPEPEAWLKKRHEAHQGLVKLGNIAQLFSPELRRRTICAFGLVWFTLLAYWGSMSWIPNWLATDRGLDIVKAMNYLLVLNCGGVVGYIVFAFIADRWGRKPPAYFALAASFVAVLIFVSIKSGSTLLAFAPIYAFITYPIFGMYGGYMSELFPTEVRATAVNGIYNLARMTSFFMPYIMGAIAAATSMTVAIGFTAVLYLCSLVPLALLPETIKKVGQRAVSSGAGA</sequence>
<evidence type="ECO:0000256" key="3">
    <source>
        <dbReference type="ARBA" id="ARBA00022692"/>
    </source>
</evidence>
<dbReference type="PROSITE" id="PS50850">
    <property type="entry name" value="MFS"/>
    <property type="match status" value="1"/>
</dbReference>
<feature type="domain" description="Major facilitator superfamily (MFS) profile" evidence="7">
    <location>
        <begin position="26"/>
        <end position="411"/>
    </location>
</feature>
<feature type="transmembrane region" description="Helical" evidence="6">
    <location>
        <begin position="116"/>
        <end position="134"/>
    </location>
</feature>
<evidence type="ECO:0000313" key="9">
    <source>
        <dbReference type="Proteomes" id="UP000000378"/>
    </source>
</evidence>
<feature type="transmembrane region" description="Helical" evidence="6">
    <location>
        <begin position="324"/>
        <end position="345"/>
    </location>
</feature>
<dbReference type="AlphaFoldDB" id="D7CIV1"/>
<feature type="transmembrane region" description="Helical" evidence="6">
    <location>
        <begin position="299"/>
        <end position="318"/>
    </location>
</feature>
<gene>
    <name evidence="8" type="ordered locus">Slip_2082</name>
</gene>
<dbReference type="EMBL" id="CP002048">
    <property type="protein sequence ID" value="ADI02829.1"/>
    <property type="molecule type" value="Genomic_DNA"/>
</dbReference>
<feature type="transmembrane region" description="Helical" evidence="6">
    <location>
        <begin position="365"/>
        <end position="383"/>
    </location>
</feature>
<dbReference type="eggNOG" id="COG2814">
    <property type="taxonomic scope" value="Bacteria"/>
</dbReference>
<keyword evidence="5 6" id="KW-0472">Membrane</keyword>
<name>D7CIV1_SYNLT</name>
<evidence type="ECO:0000256" key="1">
    <source>
        <dbReference type="ARBA" id="ARBA00004651"/>
    </source>
</evidence>
<feature type="transmembrane region" description="Helical" evidence="6">
    <location>
        <begin position="146"/>
        <end position="169"/>
    </location>
</feature>
<dbReference type="STRING" id="643648.Slip_2082"/>
<keyword evidence="4 6" id="KW-1133">Transmembrane helix</keyword>
<reference evidence="9" key="1">
    <citation type="journal article" date="2010" name="Stand. Genomic Sci.">
        <title>Complete genome sequence of Syntrophothermus lipocalidus type strain (TGB-C1T).</title>
        <authorList>
            <consortium name="US DOE Joint Genome Institute (JGI-PGF)"/>
            <person name="Djao O."/>
            <person name="Zhang X."/>
            <person name="Lucas S."/>
            <person name="Lapidus A."/>
            <person name="Glavina Del Rio T."/>
            <person name="Nolan M."/>
            <person name="Tice H."/>
            <person name="Cheng J."/>
            <person name="Han C."/>
            <person name="Tapia R."/>
            <person name="Goodwin L."/>
            <person name="Pitluck S."/>
            <person name="Liolios K."/>
            <person name="Ivanova N."/>
            <person name="Mavromatis K."/>
            <person name="Mikhailova N."/>
            <person name="Ovchinnikova G."/>
            <person name="Pati A."/>
            <person name="Brambilla E."/>
            <person name="Chen A."/>
            <person name="Palaniappan K."/>
            <person name="Land M."/>
            <person name="Hauser L."/>
            <person name="Chang Y."/>
            <person name="Jeffries C."/>
            <person name="Rohde M."/>
            <person name="Sikorski J."/>
            <person name="Spring S."/>
            <person name="Goker M."/>
            <person name="Detter J."/>
            <person name="Woyke T."/>
            <person name="Bristow J."/>
            <person name="Eisen J."/>
            <person name="Markowitz V."/>
            <person name="Hugenholtz P."/>
            <person name="Kyrpides N."/>
            <person name="Klenk H."/>
        </authorList>
    </citation>
    <scope>NUCLEOTIDE SEQUENCE [LARGE SCALE GENOMIC DNA]</scope>
    <source>
        <strain evidence="9">DSM 12680 / TGB-C1</strain>
    </source>
</reference>
<dbReference type="HOGENOM" id="CLU_001265_46_6_9"/>
<dbReference type="InterPro" id="IPR036259">
    <property type="entry name" value="MFS_trans_sf"/>
</dbReference>
<keyword evidence="3 6" id="KW-0812">Transmembrane</keyword>